<keyword evidence="10" id="KW-0670">Pyruvate</keyword>
<evidence type="ECO:0000256" key="4">
    <source>
        <dbReference type="ARBA" id="ARBA00023098"/>
    </source>
</evidence>
<dbReference type="Proteomes" id="UP000567293">
    <property type="component" value="Unassembled WGS sequence"/>
</dbReference>
<evidence type="ECO:0000256" key="6">
    <source>
        <dbReference type="ARBA" id="ARBA00023145"/>
    </source>
</evidence>
<sequence length="161" mass="17675">MPIAGRPGQRLSIFLAIWNVHVNRAPAAGTITNVEYRPGKFFAAMRERASLENEQNVFTLSTEAGEMIFKQIAGLIARRVVSWKRPSEQVVRGERIGLVRFGSRVDVWLPRGAEIVVKVGEHVKGGSSLIARWPPKRTSNRSEGKGSAETEANLAATGRPS</sequence>
<keyword evidence="13" id="KW-1185">Reference proteome</keyword>
<evidence type="ECO:0000256" key="7">
    <source>
        <dbReference type="ARBA" id="ARBA00023209"/>
    </source>
</evidence>
<dbReference type="InterPro" id="IPR033175">
    <property type="entry name" value="PSD-A"/>
</dbReference>
<keyword evidence="4" id="KW-0443">Lipid metabolism</keyword>
<evidence type="ECO:0000256" key="2">
    <source>
        <dbReference type="ARBA" id="ARBA00022516"/>
    </source>
</evidence>
<dbReference type="Pfam" id="PF02666">
    <property type="entry name" value="PS_Dcarbxylase"/>
    <property type="match status" value="1"/>
</dbReference>
<evidence type="ECO:0000313" key="12">
    <source>
        <dbReference type="EMBL" id="MBA0083723.1"/>
    </source>
</evidence>
<keyword evidence="8" id="KW-0456">Lyase</keyword>
<evidence type="ECO:0000256" key="9">
    <source>
        <dbReference type="ARBA" id="ARBA00023264"/>
    </source>
</evidence>
<protein>
    <submittedName>
        <fullName evidence="12">Phosphatidylserine decarboxylase</fullName>
    </submittedName>
</protein>
<feature type="region of interest" description="Disordered" evidence="11">
    <location>
        <begin position="132"/>
        <end position="161"/>
    </location>
</feature>
<keyword evidence="5" id="KW-0472">Membrane</keyword>
<gene>
    <name evidence="12" type="ORF">HRJ53_01890</name>
</gene>
<keyword evidence="7" id="KW-0594">Phospholipid biosynthesis</keyword>
<keyword evidence="1" id="KW-1003">Cell membrane</keyword>
<dbReference type="GO" id="GO:0004609">
    <property type="term" value="F:phosphatidylserine decarboxylase activity"/>
    <property type="evidence" value="ECO:0007669"/>
    <property type="project" value="InterPro"/>
</dbReference>
<evidence type="ECO:0000256" key="10">
    <source>
        <dbReference type="ARBA" id="ARBA00023317"/>
    </source>
</evidence>
<dbReference type="InterPro" id="IPR003817">
    <property type="entry name" value="PS_Dcarbxylase"/>
</dbReference>
<dbReference type="EMBL" id="JACDQQ010000190">
    <property type="protein sequence ID" value="MBA0083723.1"/>
    <property type="molecule type" value="Genomic_DNA"/>
</dbReference>
<evidence type="ECO:0000313" key="13">
    <source>
        <dbReference type="Proteomes" id="UP000567293"/>
    </source>
</evidence>
<keyword evidence="3" id="KW-0210">Decarboxylase</keyword>
<dbReference type="PANTHER" id="PTHR35809">
    <property type="entry name" value="ARCHAETIDYLSERINE DECARBOXYLASE PROENZYME-RELATED"/>
    <property type="match status" value="1"/>
</dbReference>
<evidence type="ECO:0000256" key="1">
    <source>
        <dbReference type="ARBA" id="ARBA00022475"/>
    </source>
</evidence>
<evidence type="ECO:0000256" key="8">
    <source>
        <dbReference type="ARBA" id="ARBA00023239"/>
    </source>
</evidence>
<name>A0A7V8NLV3_9BACT</name>
<dbReference type="GO" id="GO:0008654">
    <property type="term" value="P:phospholipid biosynthetic process"/>
    <property type="evidence" value="ECO:0007669"/>
    <property type="project" value="UniProtKB-KW"/>
</dbReference>
<evidence type="ECO:0000256" key="3">
    <source>
        <dbReference type="ARBA" id="ARBA00022793"/>
    </source>
</evidence>
<dbReference type="AlphaFoldDB" id="A0A7V8NLV3"/>
<evidence type="ECO:0000256" key="11">
    <source>
        <dbReference type="SAM" id="MobiDB-lite"/>
    </source>
</evidence>
<evidence type="ECO:0000256" key="5">
    <source>
        <dbReference type="ARBA" id="ARBA00023136"/>
    </source>
</evidence>
<keyword evidence="9" id="KW-1208">Phospholipid metabolism</keyword>
<proteinExistence type="predicted"/>
<dbReference type="PANTHER" id="PTHR35809:SF1">
    <property type="entry name" value="ARCHAETIDYLSERINE DECARBOXYLASE PROENZYME-RELATED"/>
    <property type="match status" value="1"/>
</dbReference>
<comment type="caution">
    <text evidence="12">The sequence shown here is derived from an EMBL/GenBank/DDBJ whole genome shotgun (WGS) entry which is preliminary data.</text>
</comment>
<reference evidence="12" key="1">
    <citation type="submission" date="2020-06" db="EMBL/GenBank/DDBJ databases">
        <title>Legume-microbial interactions unlock mineral nutrients during tropical forest succession.</title>
        <authorList>
            <person name="Epihov D.Z."/>
        </authorList>
    </citation>
    <scope>NUCLEOTIDE SEQUENCE [LARGE SCALE GENOMIC DNA]</scope>
    <source>
        <strain evidence="12">Pan2503</strain>
    </source>
</reference>
<organism evidence="12 13">
    <name type="scientific">Candidatus Acidiferrum panamense</name>
    <dbReference type="NCBI Taxonomy" id="2741543"/>
    <lineage>
        <taxon>Bacteria</taxon>
        <taxon>Pseudomonadati</taxon>
        <taxon>Acidobacteriota</taxon>
        <taxon>Terriglobia</taxon>
        <taxon>Candidatus Acidiferrales</taxon>
        <taxon>Candidatus Acidiferrum</taxon>
    </lineage>
</organism>
<accession>A0A7V8NLV3</accession>
<keyword evidence="2" id="KW-0444">Lipid biosynthesis</keyword>
<keyword evidence="6" id="KW-0865">Zymogen</keyword>